<dbReference type="CDD" id="cd01392">
    <property type="entry name" value="HTH_LacI"/>
    <property type="match status" value="1"/>
</dbReference>
<dbReference type="PANTHER" id="PTHR46847:SF1">
    <property type="entry name" value="D-ALLOSE-BINDING PERIPLASMIC PROTEIN-RELATED"/>
    <property type="match status" value="1"/>
</dbReference>
<reference evidence="6" key="1">
    <citation type="submission" date="2016-10" db="EMBL/GenBank/DDBJ databases">
        <authorList>
            <person name="Varghese N."/>
            <person name="Submissions S."/>
        </authorList>
    </citation>
    <scope>NUCLEOTIDE SEQUENCE [LARGE SCALE GENOMIC DNA]</scope>
    <source>
        <strain evidence="6">DSM 26894</strain>
    </source>
</reference>
<protein>
    <submittedName>
        <fullName evidence="5">LacI family transcriptional regulator</fullName>
    </submittedName>
</protein>
<dbReference type="GO" id="GO:0003677">
    <property type="term" value="F:DNA binding"/>
    <property type="evidence" value="ECO:0007669"/>
    <property type="project" value="InterPro"/>
</dbReference>
<evidence type="ECO:0000256" key="2">
    <source>
        <dbReference type="ARBA" id="ARBA00007639"/>
    </source>
</evidence>
<dbReference type="CDD" id="cd06307">
    <property type="entry name" value="PBP1_sugar_binding"/>
    <property type="match status" value="1"/>
</dbReference>
<accession>A0A1I6WKI6</accession>
<organism evidence="5 6">
    <name type="scientific">Alloyangia pacifica</name>
    <dbReference type="NCBI Taxonomy" id="311180"/>
    <lineage>
        <taxon>Bacteria</taxon>
        <taxon>Pseudomonadati</taxon>
        <taxon>Pseudomonadota</taxon>
        <taxon>Alphaproteobacteria</taxon>
        <taxon>Rhodobacterales</taxon>
        <taxon>Roseobacteraceae</taxon>
        <taxon>Alloyangia</taxon>
    </lineage>
</organism>
<dbReference type="AlphaFoldDB" id="A0A1I6WKI6"/>
<evidence type="ECO:0000256" key="1">
    <source>
        <dbReference type="ARBA" id="ARBA00004196"/>
    </source>
</evidence>
<proteinExistence type="inferred from homology"/>
<dbReference type="PROSITE" id="PS50932">
    <property type="entry name" value="HTH_LACI_2"/>
    <property type="match status" value="1"/>
</dbReference>
<dbReference type="InterPro" id="IPR025997">
    <property type="entry name" value="SBP_2_dom"/>
</dbReference>
<keyword evidence="6" id="KW-1185">Reference proteome</keyword>
<dbReference type="InterPro" id="IPR010982">
    <property type="entry name" value="Lambda_DNA-bd_dom_sf"/>
</dbReference>
<evidence type="ECO:0000256" key="3">
    <source>
        <dbReference type="ARBA" id="ARBA00022729"/>
    </source>
</evidence>
<evidence type="ECO:0000313" key="5">
    <source>
        <dbReference type="EMBL" id="SFT26499.1"/>
    </source>
</evidence>
<sequence>MQRITNKALAEAAGVSVSTVDRIMTGRLPVKRATVEHVLEIAEEVSFHGVGVIRSRLRTEAPHCRIGLLLNARTRRTFLDMADRAQATAESSHDVQARVITHHLTHPEPEATVAALVDLAQRCDVIACHCIDHPQVHAAIEDLNRKGVPVLPVISGLGCPAAPGLVGSNEIELGRTAAWFMSRLGGPEGSIGLVNGGTLFRNQWAEEEGFRTFLKEKGSRLSVLPALSSGECDIGAARAVSTLLGKAGSRLHGVFVIGGGLEGAVNALRDARRPDILVVGNELTSATRAMLKAGQVHVILEHPGLEIMDGAIMAIAEWATGAGEALAKKREFPFRILLSENC</sequence>
<feature type="domain" description="HTH lacI-type" evidence="4">
    <location>
        <begin position="4"/>
        <end position="59"/>
    </location>
</feature>
<evidence type="ECO:0000313" key="6">
    <source>
        <dbReference type="Proteomes" id="UP000199392"/>
    </source>
</evidence>
<dbReference type="Gene3D" id="3.40.50.2300">
    <property type="match status" value="2"/>
</dbReference>
<dbReference type="InterPro" id="IPR028082">
    <property type="entry name" value="Peripla_BP_I"/>
</dbReference>
<dbReference type="Pfam" id="PF13407">
    <property type="entry name" value="Peripla_BP_4"/>
    <property type="match status" value="1"/>
</dbReference>
<dbReference type="EMBL" id="FOZW01000025">
    <property type="protein sequence ID" value="SFT26499.1"/>
    <property type="molecule type" value="Genomic_DNA"/>
</dbReference>
<dbReference type="RefSeq" id="WP_092431197.1">
    <property type="nucleotide sequence ID" value="NZ_FNCL01000028.1"/>
</dbReference>
<dbReference type="InterPro" id="IPR000843">
    <property type="entry name" value="HTH_LacI"/>
</dbReference>
<dbReference type="Pfam" id="PF00356">
    <property type="entry name" value="LacI"/>
    <property type="match status" value="1"/>
</dbReference>
<dbReference type="Gene3D" id="1.10.260.40">
    <property type="entry name" value="lambda repressor-like DNA-binding domains"/>
    <property type="match status" value="1"/>
</dbReference>
<dbReference type="GO" id="GO:0006355">
    <property type="term" value="P:regulation of DNA-templated transcription"/>
    <property type="evidence" value="ECO:0007669"/>
    <property type="project" value="InterPro"/>
</dbReference>
<comment type="subcellular location">
    <subcellularLocation>
        <location evidence="1">Cell envelope</location>
    </subcellularLocation>
</comment>
<comment type="similarity">
    <text evidence="2">Belongs to the bacterial solute-binding protein 2 family.</text>
</comment>
<dbReference type="SMART" id="SM00354">
    <property type="entry name" value="HTH_LACI"/>
    <property type="match status" value="1"/>
</dbReference>
<dbReference type="SUPFAM" id="SSF47413">
    <property type="entry name" value="lambda repressor-like DNA-binding domains"/>
    <property type="match status" value="1"/>
</dbReference>
<keyword evidence="3" id="KW-0732">Signal</keyword>
<name>A0A1I6WKI6_9RHOB</name>
<dbReference type="GO" id="GO:0030246">
    <property type="term" value="F:carbohydrate binding"/>
    <property type="evidence" value="ECO:0007669"/>
    <property type="project" value="UniProtKB-ARBA"/>
</dbReference>
<gene>
    <name evidence="5" type="ORF">SAMN04488050_12536</name>
</gene>
<dbReference type="GO" id="GO:0030313">
    <property type="term" value="C:cell envelope"/>
    <property type="evidence" value="ECO:0007669"/>
    <property type="project" value="UniProtKB-SubCell"/>
</dbReference>
<dbReference type="PANTHER" id="PTHR46847">
    <property type="entry name" value="D-ALLOSE-BINDING PERIPLASMIC PROTEIN-RELATED"/>
    <property type="match status" value="1"/>
</dbReference>
<dbReference type="SUPFAM" id="SSF53822">
    <property type="entry name" value="Periplasmic binding protein-like I"/>
    <property type="match status" value="1"/>
</dbReference>
<dbReference type="STRING" id="311180.SAMN04488050_12536"/>
<evidence type="ECO:0000259" key="4">
    <source>
        <dbReference type="PROSITE" id="PS50932"/>
    </source>
</evidence>
<dbReference type="Proteomes" id="UP000199392">
    <property type="component" value="Unassembled WGS sequence"/>
</dbReference>